<accession>A0AA40DW81</accession>
<gene>
    <name evidence="2" type="ORF">B0T26DRAFT_713798</name>
</gene>
<feature type="region of interest" description="Disordered" evidence="1">
    <location>
        <begin position="1"/>
        <end position="38"/>
    </location>
</feature>
<dbReference type="GeneID" id="85325412"/>
<comment type="caution">
    <text evidence="2">The sequence shown here is derived from an EMBL/GenBank/DDBJ whole genome shotgun (WGS) entry which is preliminary data.</text>
</comment>
<organism evidence="2 3">
    <name type="scientific">Lasiosphaeria miniovina</name>
    <dbReference type="NCBI Taxonomy" id="1954250"/>
    <lineage>
        <taxon>Eukaryota</taxon>
        <taxon>Fungi</taxon>
        <taxon>Dikarya</taxon>
        <taxon>Ascomycota</taxon>
        <taxon>Pezizomycotina</taxon>
        <taxon>Sordariomycetes</taxon>
        <taxon>Sordariomycetidae</taxon>
        <taxon>Sordariales</taxon>
        <taxon>Lasiosphaeriaceae</taxon>
        <taxon>Lasiosphaeria</taxon>
    </lineage>
</organism>
<dbReference type="AlphaFoldDB" id="A0AA40DW81"/>
<evidence type="ECO:0000313" key="3">
    <source>
        <dbReference type="Proteomes" id="UP001172101"/>
    </source>
</evidence>
<reference evidence="2" key="1">
    <citation type="submission" date="2023-06" db="EMBL/GenBank/DDBJ databases">
        <title>Genome-scale phylogeny and comparative genomics of the fungal order Sordariales.</title>
        <authorList>
            <consortium name="Lawrence Berkeley National Laboratory"/>
            <person name="Hensen N."/>
            <person name="Bonometti L."/>
            <person name="Westerberg I."/>
            <person name="Brannstrom I.O."/>
            <person name="Guillou S."/>
            <person name="Cros-Aarteil S."/>
            <person name="Calhoun S."/>
            <person name="Haridas S."/>
            <person name="Kuo A."/>
            <person name="Mondo S."/>
            <person name="Pangilinan J."/>
            <person name="Riley R."/>
            <person name="LaButti K."/>
            <person name="Andreopoulos B."/>
            <person name="Lipzen A."/>
            <person name="Chen C."/>
            <person name="Yanf M."/>
            <person name="Daum C."/>
            <person name="Ng V."/>
            <person name="Clum A."/>
            <person name="Steindorff A."/>
            <person name="Ohm R."/>
            <person name="Martin F."/>
            <person name="Silar P."/>
            <person name="Natvig D."/>
            <person name="Lalanne C."/>
            <person name="Gautier V."/>
            <person name="Ament-velasquez S.L."/>
            <person name="Kruys A."/>
            <person name="Hutchinson M.I."/>
            <person name="Powell A.J."/>
            <person name="Barry K."/>
            <person name="Miller A.N."/>
            <person name="Grigoriev I.V."/>
            <person name="Debuchy R."/>
            <person name="Gladieux P."/>
            <person name="Thoren M.H."/>
            <person name="Johannesson H."/>
        </authorList>
    </citation>
    <scope>NUCLEOTIDE SEQUENCE</scope>
    <source>
        <strain evidence="2">SMH2392-1A</strain>
    </source>
</reference>
<sequence length="62" mass="7196">MSFVSEDSSTSRDTGRAPSVVLEHTRTPQDREPARKSKSRIYYCKYCLAWSAQNTTNFRQHL</sequence>
<name>A0AA40DW81_9PEZI</name>
<proteinExistence type="predicted"/>
<dbReference type="Proteomes" id="UP001172101">
    <property type="component" value="Unassembled WGS sequence"/>
</dbReference>
<evidence type="ECO:0000256" key="1">
    <source>
        <dbReference type="SAM" id="MobiDB-lite"/>
    </source>
</evidence>
<keyword evidence="3" id="KW-1185">Reference proteome</keyword>
<feature type="compositionally biased region" description="Basic and acidic residues" evidence="1">
    <location>
        <begin position="23"/>
        <end position="35"/>
    </location>
</feature>
<evidence type="ECO:0000313" key="2">
    <source>
        <dbReference type="EMBL" id="KAK0718639.1"/>
    </source>
</evidence>
<dbReference type="EMBL" id="JAUIRO010000004">
    <property type="protein sequence ID" value="KAK0718639.1"/>
    <property type="molecule type" value="Genomic_DNA"/>
</dbReference>
<dbReference type="RefSeq" id="XP_060297432.1">
    <property type="nucleotide sequence ID" value="XM_060442142.1"/>
</dbReference>
<feature type="non-terminal residue" evidence="2">
    <location>
        <position position="1"/>
    </location>
</feature>
<protein>
    <submittedName>
        <fullName evidence="2">Uncharacterized protein</fullName>
    </submittedName>
</protein>